<feature type="non-terminal residue" evidence="1">
    <location>
        <position position="1"/>
    </location>
</feature>
<evidence type="ECO:0000313" key="1">
    <source>
        <dbReference type="EMBL" id="KAF2462554.1"/>
    </source>
</evidence>
<dbReference type="Proteomes" id="UP000799755">
    <property type="component" value="Unassembled WGS sequence"/>
</dbReference>
<dbReference type="EMBL" id="MU003579">
    <property type="protein sequence ID" value="KAF2462554.1"/>
    <property type="molecule type" value="Genomic_DNA"/>
</dbReference>
<comment type="caution">
    <text evidence="1">The sequence shown here is derived from an EMBL/GenBank/DDBJ whole genome shotgun (WGS) entry which is preliminary data.</text>
</comment>
<proteinExistence type="predicted"/>
<organism evidence="1 2">
    <name type="scientific">Lindgomyces ingoldianus</name>
    <dbReference type="NCBI Taxonomy" id="673940"/>
    <lineage>
        <taxon>Eukaryota</taxon>
        <taxon>Fungi</taxon>
        <taxon>Dikarya</taxon>
        <taxon>Ascomycota</taxon>
        <taxon>Pezizomycotina</taxon>
        <taxon>Dothideomycetes</taxon>
        <taxon>Pleosporomycetidae</taxon>
        <taxon>Pleosporales</taxon>
        <taxon>Lindgomycetaceae</taxon>
        <taxon>Lindgomyces</taxon>
    </lineage>
</organism>
<evidence type="ECO:0000313" key="2">
    <source>
        <dbReference type="Proteomes" id="UP000799755"/>
    </source>
</evidence>
<feature type="non-terminal residue" evidence="1">
    <location>
        <position position="115"/>
    </location>
</feature>
<sequence>PVWHAIWEGQYASVKQVLDNGLDVNYTHRGISLLQCAIEAGNTDVVHLLIDAGANVGKADPHGWSPLHSAAFSGDMDALLLALQRAKDPSPKDEYGWTPLDLASFYRHEDLVKIL</sequence>
<protein>
    <submittedName>
        <fullName evidence="1">Ankyrin</fullName>
    </submittedName>
</protein>
<name>A0ACB6Q6J3_9PLEO</name>
<keyword evidence="2" id="KW-1185">Reference proteome</keyword>
<gene>
    <name evidence="1" type="ORF">BDR25DRAFT_200880</name>
</gene>
<accession>A0ACB6Q6J3</accession>
<reference evidence="1" key="1">
    <citation type="journal article" date="2020" name="Stud. Mycol.">
        <title>101 Dothideomycetes genomes: a test case for predicting lifestyles and emergence of pathogens.</title>
        <authorList>
            <person name="Haridas S."/>
            <person name="Albert R."/>
            <person name="Binder M."/>
            <person name="Bloem J."/>
            <person name="Labutti K."/>
            <person name="Salamov A."/>
            <person name="Andreopoulos B."/>
            <person name="Baker S."/>
            <person name="Barry K."/>
            <person name="Bills G."/>
            <person name="Bluhm B."/>
            <person name="Cannon C."/>
            <person name="Castanera R."/>
            <person name="Culley D."/>
            <person name="Daum C."/>
            <person name="Ezra D."/>
            <person name="Gonzalez J."/>
            <person name="Henrissat B."/>
            <person name="Kuo A."/>
            <person name="Liang C."/>
            <person name="Lipzen A."/>
            <person name="Lutzoni F."/>
            <person name="Magnuson J."/>
            <person name="Mondo S."/>
            <person name="Nolan M."/>
            <person name="Ohm R."/>
            <person name="Pangilinan J."/>
            <person name="Park H.-J."/>
            <person name="Ramirez L."/>
            <person name="Alfaro M."/>
            <person name="Sun H."/>
            <person name="Tritt A."/>
            <person name="Yoshinaga Y."/>
            <person name="Zwiers L.-H."/>
            <person name="Turgeon B."/>
            <person name="Goodwin S."/>
            <person name="Spatafora J."/>
            <person name="Crous P."/>
            <person name="Grigoriev I."/>
        </authorList>
    </citation>
    <scope>NUCLEOTIDE SEQUENCE</scope>
    <source>
        <strain evidence="1">ATCC 200398</strain>
    </source>
</reference>